<sequence length="427" mass="45360">MQPTATMATAATATTTTTATVALTTSWDNATGRPTAEPDPILDNYVLLVVVMSLFVGGTLVVLSGVLLLCKRCWDVHQRLNRAMEEAEKTTTTYLDNGTHPAQDPNFRGEDPECQDAETERFLSTSSTGRRVSFNEAALFEQSRKTQDKGRRYTLTEGDFHHLKNARLTHLHLPPLKIVTIHECDSGEASSAATPHPATSPKATLAIFQPPGKALTGRSVGPSSALPGDPYNSAAGATDFAEISPSASSDSGEGTSLDAGTRSTKAGGPGAAAGPGEAGPGSGAGTVLQFLTRLRRHASLDGASPYFKVKKWKLEPSQRAASLDTRGDARPPRHSPHGTLEGPLPSWAAAGCGAGRAHRRPRPSLATAPRGCVLYFRCNVIRQIVRSPVSKLPAWPVRDLHRVGSWAGDSSSRPPPRVVQRTLPSYP</sequence>
<dbReference type="eggNOG" id="ENOG502QQ2E">
    <property type="taxonomic scope" value="Eukaryota"/>
</dbReference>
<dbReference type="InParanoid" id="H2QEU0"/>
<proteinExistence type="predicted"/>
<evidence type="ECO:0000256" key="2">
    <source>
        <dbReference type="SAM" id="Phobius"/>
    </source>
</evidence>
<evidence type="ECO:0000313" key="3">
    <source>
        <dbReference type="Ensembl" id="ENSPTRP00000017321.4"/>
    </source>
</evidence>
<dbReference type="FunCoup" id="H2QEU0">
    <property type="interactions" value="466"/>
</dbReference>
<dbReference type="Ensembl" id="ENSPTRT00000018707.4">
    <property type="protein sequence ID" value="ENSPTRP00000017321.4"/>
    <property type="gene ID" value="ENSPTRG00000010188.4"/>
</dbReference>
<feature type="region of interest" description="Disordered" evidence="1">
    <location>
        <begin position="318"/>
        <end position="346"/>
    </location>
</feature>
<reference evidence="3 4" key="1">
    <citation type="journal article" date="2005" name="Nature">
        <title>Initial sequence of the chimpanzee genome and comparison with the human genome.</title>
        <authorList>
            <consortium name="Chimpanzee sequencing and analysis consortium"/>
        </authorList>
    </citation>
    <scope>NUCLEOTIDE SEQUENCE [LARGE SCALE GENOMIC DNA]</scope>
</reference>
<protein>
    <submittedName>
        <fullName evidence="3">CACN subunit beta associated regulatory protein</fullName>
    </submittedName>
</protein>
<reference evidence="3" key="2">
    <citation type="submission" date="2025-08" db="UniProtKB">
        <authorList>
            <consortium name="Ensembl"/>
        </authorList>
    </citation>
    <scope>IDENTIFICATION</scope>
</reference>
<feature type="region of interest" description="Disordered" evidence="1">
    <location>
        <begin position="404"/>
        <end position="427"/>
    </location>
</feature>
<dbReference type="VGNC" id="VGNC:10942">
    <property type="gene designation" value="CBARP"/>
</dbReference>
<keyword evidence="4" id="KW-1185">Reference proteome</keyword>
<dbReference type="Proteomes" id="UP000002277">
    <property type="component" value="Chromosome 19"/>
</dbReference>
<feature type="region of interest" description="Disordered" evidence="1">
    <location>
        <begin position="213"/>
        <end position="284"/>
    </location>
</feature>
<dbReference type="PANTHER" id="PTHR28597:SF1">
    <property type="entry name" value="VOLTAGE-DEPENDENT CALCIUM CHANNEL BETA SUBUNIT-ASSOCIATED REGULATORY PROTEIN"/>
    <property type="match status" value="1"/>
</dbReference>
<keyword evidence="2" id="KW-0472">Membrane</keyword>
<evidence type="ECO:0000256" key="1">
    <source>
        <dbReference type="SAM" id="MobiDB-lite"/>
    </source>
</evidence>
<dbReference type="AlphaFoldDB" id="H2QEU0"/>
<evidence type="ECO:0000313" key="5">
    <source>
        <dbReference type="VGNC" id="VGNC:10942"/>
    </source>
</evidence>
<reference evidence="3" key="3">
    <citation type="submission" date="2025-09" db="UniProtKB">
        <authorList>
            <consortium name="Ensembl"/>
        </authorList>
    </citation>
    <scope>IDENTIFICATION</scope>
</reference>
<accession>H2QEU0</accession>
<dbReference type="PaxDb" id="9598-ENSPTRP00000017321"/>
<dbReference type="GeneTree" id="ENSGT00390000009230"/>
<dbReference type="EMBL" id="AACZ04071270">
    <property type="status" value="NOT_ANNOTATED_CDS"/>
    <property type="molecule type" value="Genomic_DNA"/>
</dbReference>
<name>H2QEU0_PANTR</name>
<dbReference type="PANTHER" id="PTHR28597">
    <property type="entry name" value="VOLTAGE-DEPENDENT CALCIUM CHANNEL BETA SUBUNIT-ASSOCIATED REGULATORY PROTEIN"/>
    <property type="match status" value="1"/>
</dbReference>
<gene>
    <name evidence="3 5" type="primary">CBARP</name>
</gene>
<dbReference type="Bgee" id="ENSPTRG00000010188">
    <property type="expression patterns" value="Expressed in superior frontal gyrus and 12 other cell types or tissues"/>
</dbReference>
<organism evidence="3 4">
    <name type="scientific">Pan troglodytes</name>
    <name type="common">Chimpanzee</name>
    <dbReference type="NCBI Taxonomy" id="9598"/>
    <lineage>
        <taxon>Eukaryota</taxon>
        <taxon>Metazoa</taxon>
        <taxon>Chordata</taxon>
        <taxon>Craniata</taxon>
        <taxon>Vertebrata</taxon>
        <taxon>Euteleostomi</taxon>
        <taxon>Mammalia</taxon>
        <taxon>Eutheria</taxon>
        <taxon>Euarchontoglires</taxon>
        <taxon>Primates</taxon>
        <taxon>Haplorrhini</taxon>
        <taxon>Catarrhini</taxon>
        <taxon>Hominidae</taxon>
        <taxon>Pan</taxon>
    </lineage>
</organism>
<dbReference type="HOGENOM" id="CLU_015082_0_0_1"/>
<evidence type="ECO:0000313" key="4">
    <source>
        <dbReference type="Proteomes" id="UP000002277"/>
    </source>
</evidence>
<dbReference type="InterPro" id="IPR037658">
    <property type="entry name" value="CBARP"/>
</dbReference>
<feature type="transmembrane region" description="Helical" evidence="2">
    <location>
        <begin position="46"/>
        <end position="70"/>
    </location>
</feature>
<feature type="compositionally biased region" description="Gly residues" evidence="1">
    <location>
        <begin position="267"/>
        <end position="284"/>
    </location>
</feature>
<dbReference type="GO" id="GO:0044325">
    <property type="term" value="F:transmembrane transporter binding"/>
    <property type="evidence" value="ECO:0007669"/>
    <property type="project" value="InterPro"/>
</dbReference>
<keyword evidence="2" id="KW-1133">Transmembrane helix</keyword>
<dbReference type="EMBL" id="AACZ04071269">
    <property type="status" value="NOT_ANNOTATED_CDS"/>
    <property type="molecule type" value="Genomic_DNA"/>
</dbReference>
<keyword evidence="2" id="KW-0812">Transmembrane</keyword>
<feature type="compositionally biased region" description="Polar residues" evidence="1">
    <location>
        <begin position="245"/>
        <end position="254"/>
    </location>
</feature>
<feature type="region of interest" description="Disordered" evidence="1">
    <location>
        <begin position="94"/>
        <end position="113"/>
    </location>
</feature>